<dbReference type="EMBL" id="VWOX01000002">
    <property type="protein sequence ID" value="KAA5546256.1"/>
    <property type="molecule type" value="Genomic_DNA"/>
</dbReference>
<keyword evidence="8" id="KW-0443">Lipid metabolism</keyword>
<dbReference type="PANTHER" id="PTHR11712">
    <property type="entry name" value="POLYKETIDE SYNTHASE-RELATED"/>
    <property type="match status" value="1"/>
</dbReference>
<evidence type="ECO:0000256" key="4">
    <source>
        <dbReference type="ARBA" id="ARBA00014657"/>
    </source>
</evidence>
<dbReference type="InterPro" id="IPR000794">
    <property type="entry name" value="Beta-ketoacyl_synthase"/>
</dbReference>
<comment type="pathway">
    <text evidence="1 11">Lipid metabolism; fatty acid biosynthesis.</text>
</comment>
<evidence type="ECO:0000256" key="3">
    <source>
        <dbReference type="ARBA" id="ARBA00012356"/>
    </source>
</evidence>
<dbReference type="CDD" id="cd00834">
    <property type="entry name" value="KAS_I_II"/>
    <property type="match status" value="1"/>
</dbReference>
<comment type="caution">
    <text evidence="15">The sequence shown here is derived from an EMBL/GenBank/DDBJ whole genome shotgun (WGS) entry which is preliminary data.</text>
</comment>
<dbReference type="UniPathway" id="UPA00094"/>
<evidence type="ECO:0000256" key="7">
    <source>
        <dbReference type="ARBA" id="ARBA00022832"/>
    </source>
</evidence>
<dbReference type="InterPro" id="IPR020841">
    <property type="entry name" value="PKS_Beta-ketoAc_synthase_dom"/>
</dbReference>
<dbReference type="GO" id="GO:0006633">
    <property type="term" value="P:fatty acid biosynthetic process"/>
    <property type="evidence" value="ECO:0007669"/>
    <property type="project" value="UniProtKB-UniRule"/>
</dbReference>
<evidence type="ECO:0000259" key="14">
    <source>
        <dbReference type="PROSITE" id="PS52004"/>
    </source>
</evidence>
<evidence type="ECO:0000256" key="8">
    <source>
        <dbReference type="ARBA" id="ARBA00023098"/>
    </source>
</evidence>
<keyword evidence="9 11" id="KW-0275">Fatty acid biosynthesis</keyword>
<dbReference type="Pfam" id="PF00109">
    <property type="entry name" value="ketoacyl-synt"/>
    <property type="match status" value="1"/>
</dbReference>
<dbReference type="Proteomes" id="UP000324479">
    <property type="component" value="Unassembled WGS sequence"/>
</dbReference>
<dbReference type="InterPro" id="IPR016039">
    <property type="entry name" value="Thiolase-like"/>
</dbReference>
<dbReference type="PANTHER" id="PTHR11712:SF336">
    <property type="entry name" value="3-OXOACYL-[ACYL-CARRIER-PROTEIN] SYNTHASE, MITOCHONDRIAL"/>
    <property type="match status" value="1"/>
</dbReference>
<proteinExistence type="inferred from homology"/>
<dbReference type="PIRSF" id="PIRSF000447">
    <property type="entry name" value="KAS_II"/>
    <property type="match status" value="1"/>
</dbReference>
<evidence type="ECO:0000256" key="13">
    <source>
        <dbReference type="RuleBase" id="RU003694"/>
    </source>
</evidence>
<dbReference type="InterPro" id="IPR017568">
    <property type="entry name" value="3-oxoacyl-ACP_synth-2"/>
</dbReference>
<dbReference type="Gene3D" id="3.40.47.10">
    <property type="match status" value="2"/>
</dbReference>
<dbReference type="RefSeq" id="WP_150075263.1">
    <property type="nucleotide sequence ID" value="NZ_VWOX01000002.1"/>
</dbReference>
<organism evidence="15 16">
    <name type="scientific">Roseiconus nitratireducens</name>
    <dbReference type="NCBI Taxonomy" id="2605748"/>
    <lineage>
        <taxon>Bacteria</taxon>
        <taxon>Pseudomonadati</taxon>
        <taxon>Planctomycetota</taxon>
        <taxon>Planctomycetia</taxon>
        <taxon>Pirellulales</taxon>
        <taxon>Pirellulaceae</taxon>
        <taxon>Roseiconus</taxon>
    </lineage>
</organism>
<feature type="active site" description="For beta-ketoacyl synthase activity" evidence="12">
    <location>
        <position position="161"/>
    </location>
</feature>
<dbReference type="SUPFAM" id="SSF53901">
    <property type="entry name" value="Thiolase-like"/>
    <property type="match status" value="2"/>
</dbReference>
<evidence type="ECO:0000256" key="5">
    <source>
        <dbReference type="ARBA" id="ARBA00022516"/>
    </source>
</evidence>
<keyword evidence="7" id="KW-0276">Fatty acid metabolism</keyword>
<evidence type="ECO:0000313" key="15">
    <source>
        <dbReference type="EMBL" id="KAA5546256.1"/>
    </source>
</evidence>
<dbReference type="EC" id="2.3.1.179" evidence="3 11"/>
<feature type="domain" description="Ketosynthase family 3 (KS3)" evidence="14">
    <location>
        <begin position="1"/>
        <end position="408"/>
    </location>
</feature>
<comment type="catalytic activity">
    <reaction evidence="11">
        <text>(9Z)-hexadecenoyl-[ACP] + malonyl-[ACP] + H(+) = 3-oxo-(11Z)-octadecenoyl-[ACP] + holo-[ACP] + CO2</text>
        <dbReference type="Rhea" id="RHEA:55040"/>
        <dbReference type="Rhea" id="RHEA-COMP:9623"/>
        <dbReference type="Rhea" id="RHEA-COMP:9685"/>
        <dbReference type="Rhea" id="RHEA-COMP:10800"/>
        <dbReference type="Rhea" id="RHEA-COMP:14074"/>
        <dbReference type="ChEBI" id="CHEBI:15378"/>
        <dbReference type="ChEBI" id="CHEBI:16526"/>
        <dbReference type="ChEBI" id="CHEBI:64479"/>
        <dbReference type="ChEBI" id="CHEBI:78449"/>
        <dbReference type="ChEBI" id="CHEBI:83989"/>
        <dbReference type="ChEBI" id="CHEBI:138538"/>
        <dbReference type="EC" id="2.3.1.179"/>
    </reaction>
</comment>
<protein>
    <recommendedName>
        <fullName evidence="4 11">3-oxoacyl-[acyl-carrier-protein] synthase 2</fullName>
        <ecNumber evidence="3 11">2.3.1.179</ecNumber>
    </recommendedName>
</protein>
<dbReference type="PROSITE" id="PS00606">
    <property type="entry name" value="KS3_1"/>
    <property type="match status" value="1"/>
</dbReference>
<keyword evidence="6 11" id="KW-0808">Transferase</keyword>
<reference evidence="15 16" key="1">
    <citation type="submission" date="2019-08" db="EMBL/GenBank/DDBJ databases">
        <authorList>
            <person name="Dhanesh K."/>
            <person name="Kumar G."/>
            <person name="Sasikala C."/>
            <person name="Venkata Ramana C."/>
        </authorList>
    </citation>
    <scope>NUCLEOTIDE SEQUENCE [LARGE SCALE GENOMIC DNA]</scope>
    <source>
        <strain evidence="15 16">JC645</strain>
    </source>
</reference>
<evidence type="ECO:0000256" key="1">
    <source>
        <dbReference type="ARBA" id="ARBA00005194"/>
    </source>
</evidence>
<dbReference type="InterPro" id="IPR018201">
    <property type="entry name" value="Ketoacyl_synth_AS"/>
</dbReference>
<comment type="catalytic activity">
    <reaction evidence="11">
        <text>a fatty acyl-[ACP] + malonyl-[ACP] + H(+) = a 3-oxoacyl-[ACP] + holo-[ACP] + CO2</text>
        <dbReference type="Rhea" id="RHEA:22836"/>
        <dbReference type="Rhea" id="RHEA-COMP:9623"/>
        <dbReference type="Rhea" id="RHEA-COMP:9685"/>
        <dbReference type="Rhea" id="RHEA-COMP:9916"/>
        <dbReference type="Rhea" id="RHEA-COMP:14125"/>
        <dbReference type="ChEBI" id="CHEBI:15378"/>
        <dbReference type="ChEBI" id="CHEBI:16526"/>
        <dbReference type="ChEBI" id="CHEBI:64479"/>
        <dbReference type="ChEBI" id="CHEBI:78449"/>
        <dbReference type="ChEBI" id="CHEBI:78776"/>
        <dbReference type="ChEBI" id="CHEBI:138651"/>
    </reaction>
</comment>
<comment type="function">
    <text evidence="11">Involved in the type II fatty acid elongation cycle. Catalyzes the elongation of a wide range of acyl-ACP by the addition of two carbons from malonyl-ACP to an acyl acceptor. Can efficiently catalyze the conversion of palmitoleoyl-ACP (cis-hexadec-9-enoyl-ACP) to cis-vaccenoyl-ACP (cis-octadec-11-enoyl-ACP), an essential step in the thermal regulation of fatty acid composition.</text>
</comment>
<dbReference type="FunFam" id="3.40.47.10:FF:000009">
    <property type="entry name" value="3-oxoacyl-[acyl-carrier-protein] synthase 2"/>
    <property type="match status" value="1"/>
</dbReference>
<dbReference type="InterPro" id="IPR014030">
    <property type="entry name" value="Ketoacyl_synth_N"/>
</dbReference>
<dbReference type="InterPro" id="IPR014031">
    <property type="entry name" value="Ketoacyl_synth_C"/>
</dbReference>
<evidence type="ECO:0000256" key="10">
    <source>
        <dbReference type="ARBA" id="ARBA00023315"/>
    </source>
</evidence>
<gene>
    <name evidence="15" type="primary">fabF</name>
    <name evidence="15" type="ORF">FYK55_05050</name>
</gene>
<evidence type="ECO:0000256" key="11">
    <source>
        <dbReference type="PIRNR" id="PIRNR000447"/>
    </source>
</evidence>
<dbReference type="AlphaFoldDB" id="A0A5M6DIP7"/>
<keyword evidence="10 11" id="KW-0012">Acyltransferase</keyword>
<name>A0A5M6DIP7_9BACT</name>
<evidence type="ECO:0000256" key="6">
    <source>
        <dbReference type="ARBA" id="ARBA00022679"/>
    </source>
</evidence>
<dbReference type="SMART" id="SM00825">
    <property type="entry name" value="PKS_KS"/>
    <property type="match status" value="1"/>
</dbReference>
<dbReference type="PROSITE" id="PS52004">
    <property type="entry name" value="KS3_2"/>
    <property type="match status" value="1"/>
</dbReference>
<evidence type="ECO:0000256" key="9">
    <source>
        <dbReference type="ARBA" id="ARBA00023160"/>
    </source>
</evidence>
<keyword evidence="16" id="KW-1185">Reference proteome</keyword>
<dbReference type="NCBIfam" id="TIGR03150">
    <property type="entry name" value="fabF"/>
    <property type="match status" value="1"/>
</dbReference>
<comment type="similarity">
    <text evidence="2 11 13">Belongs to the thiolase-like superfamily. Beta-ketoacyl-ACP synthases family.</text>
</comment>
<evidence type="ECO:0000256" key="12">
    <source>
        <dbReference type="PIRSR" id="PIRSR000447-1"/>
    </source>
</evidence>
<dbReference type="NCBIfam" id="NF005589">
    <property type="entry name" value="PRK07314.1"/>
    <property type="match status" value="1"/>
</dbReference>
<sequence>MRRVVITGLGIVAPGGCDLASAWSTVVSGKSAIRPIERFATDELPVRIAGEITEFDASELLGVKTARQSSRFVQMACQAADEALKDAAYNRETLADDCGCLIGVAIGGLGEIEDCSLVLHERGAGKVSPLTLPYAIPNMASGFVAIQYGMKGPNLCVATACASGTHAIGEAARMIRDGQCDMMLTGGAEAAICPLSIASFAKMRALSRNNDSPESASRPFDADRDGFVMGEGAGLLVLEEYEHALARDAKIYAELIGYGLTGDAYHLTSPSPEGDGLARAIRGALQTARLTPDQVDYINAHGTSTPTNDTLESQAIQSVFGDAAQDVSVSSTKGVTGHCLGAAGGIEAVYTVMAVQNDLVPPTANYQTPDPTCPLDYTAGEARKRTVNVALSNSSGFGGQNGCLAFSKLTNP</sequence>
<keyword evidence="5 11" id="KW-0444">Lipid biosynthesis</keyword>
<evidence type="ECO:0000256" key="2">
    <source>
        <dbReference type="ARBA" id="ARBA00008467"/>
    </source>
</evidence>
<evidence type="ECO:0000313" key="16">
    <source>
        <dbReference type="Proteomes" id="UP000324479"/>
    </source>
</evidence>
<dbReference type="Pfam" id="PF02801">
    <property type="entry name" value="Ketoacyl-synt_C"/>
    <property type="match status" value="1"/>
</dbReference>
<dbReference type="GO" id="GO:0004315">
    <property type="term" value="F:3-oxoacyl-[acyl-carrier-protein] synthase activity"/>
    <property type="evidence" value="ECO:0007669"/>
    <property type="project" value="UniProtKB-UniRule"/>
</dbReference>
<accession>A0A5M6DIP7</accession>